<dbReference type="Gene3D" id="3.90.70.10">
    <property type="entry name" value="Cysteine proteinases"/>
    <property type="match status" value="2"/>
</dbReference>
<evidence type="ECO:0000256" key="1">
    <source>
        <dbReference type="ARBA" id="ARBA00008455"/>
    </source>
</evidence>
<evidence type="ECO:0000313" key="5">
    <source>
        <dbReference type="Proteomes" id="UP001412067"/>
    </source>
</evidence>
<dbReference type="EMBL" id="JBBWWR010000001">
    <property type="protein sequence ID" value="KAK8970621.1"/>
    <property type="molecule type" value="Genomic_DNA"/>
</dbReference>
<gene>
    <name evidence="4" type="ORF">KSP40_PGU004932</name>
</gene>
<dbReference type="InterPro" id="IPR025661">
    <property type="entry name" value="Pept_asp_AS"/>
</dbReference>
<keyword evidence="2" id="KW-1015">Disulfide bond</keyword>
<accession>A0ABR2N2S7</accession>
<sequence length="129" mass="14855">MINNLVSLSVQYRVDCDKKNYGLRCGFHDRAFDFIQKNGITFEASYPYTTKYENTSSSFLFLSQKVFVQNCGTKINHAIMVVGYGQTVDVIKYWILRNSWGSMWGEDGYMRMLRGICNQEGLCGITKKT</sequence>
<keyword evidence="5" id="KW-1185">Reference proteome</keyword>
<organism evidence="4 5">
    <name type="scientific">Platanthera guangdongensis</name>
    <dbReference type="NCBI Taxonomy" id="2320717"/>
    <lineage>
        <taxon>Eukaryota</taxon>
        <taxon>Viridiplantae</taxon>
        <taxon>Streptophyta</taxon>
        <taxon>Embryophyta</taxon>
        <taxon>Tracheophyta</taxon>
        <taxon>Spermatophyta</taxon>
        <taxon>Magnoliopsida</taxon>
        <taxon>Liliopsida</taxon>
        <taxon>Asparagales</taxon>
        <taxon>Orchidaceae</taxon>
        <taxon>Orchidoideae</taxon>
        <taxon>Orchideae</taxon>
        <taxon>Orchidinae</taxon>
        <taxon>Platanthera</taxon>
    </lineage>
</organism>
<dbReference type="SMART" id="SM00645">
    <property type="entry name" value="Pept_C1"/>
    <property type="match status" value="1"/>
</dbReference>
<evidence type="ECO:0000259" key="3">
    <source>
        <dbReference type="SMART" id="SM00645"/>
    </source>
</evidence>
<name>A0ABR2N2S7_9ASPA</name>
<dbReference type="PROSITE" id="PS00639">
    <property type="entry name" value="THIOL_PROTEASE_HIS"/>
    <property type="match status" value="1"/>
</dbReference>
<dbReference type="Pfam" id="PF00112">
    <property type="entry name" value="Peptidase_C1"/>
    <property type="match status" value="2"/>
</dbReference>
<evidence type="ECO:0000313" key="4">
    <source>
        <dbReference type="EMBL" id="KAK8970621.1"/>
    </source>
</evidence>
<evidence type="ECO:0000256" key="2">
    <source>
        <dbReference type="ARBA" id="ARBA00023157"/>
    </source>
</evidence>
<dbReference type="InterPro" id="IPR038765">
    <property type="entry name" value="Papain-like_cys_pep_sf"/>
</dbReference>
<dbReference type="InterPro" id="IPR000668">
    <property type="entry name" value="Peptidase_C1A_C"/>
</dbReference>
<dbReference type="InterPro" id="IPR013128">
    <property type="entry name" value="Peptidase_C1A"/>
</dbReference>
<feature type="domain" description="Peptidase C1A papain C-terminal" evidence="3">
    <location>
        <begin position="1"/>
        <end position="126"/>
    </location>
</feature>
<comment type="similarity">
    <text evidence="1">Belongs to the peptidase C1 family.</text>
</comment>
<reference evidence="4 5" key="1">
    <citation type="journal article" date="2022" name="Nat. Plants">
        <title>Genomes of leafy and leafless Platanthera orchids illuminate the evolution of mycoheterotrophy.</title>
        <authorList>
            <person name="Li M.H."/>
            <person name="Liu K.W."/>
            <person name="Li Z."/>
            <person name="Lu H.C."/>
            <person name="Ye Q.L."/>
            <person name="Zhang D."/>
            <person name="Wang J.Y."/>
            <person name="Li Y.F."/>
            <person name="Zhong Z.M."/>
            <person name="Liu X."/>
            <person name="Yu X."/>
            <person name="Liu D.K."/>
            <person name="Tu X.D."/>
            <person name="Liu B."/>
            <person name="Hao Y."/>
            <person name="Liao X.Y."/>
            <person name="Jiang Y.T."/>
            <person name="Sun W.H."/>
            <person name="Chen J."/>
            <person name="Chen Y.Q."/>
            <person name="Ai Y."/>
            <person name="Zhai J.W."/>
            <person name="Wu S.S."/>
            <person name="Zhou Z."/>
            <person name="Hsiao Y.Y."/>
            <person name="Wu W.L."/>
            <person name="Chen Y.Y."/>
            <person name="Lin Y.F."/>
            <person name="Hsu J.L."/>
            <person name="Li C.Y."/>
            <person name="Wang Z.W."/>
            <person name="Zhao X."/>
            <person name="Zhong W.Y."/>
            <person name="Ma X.K."/>
            <person name="Ma L."/>
            <person name="Huang J."/>
            <person name="Chen G.Z."/>
            <person name="Huang M.Z."/>
            <person name="Huang L."/>
            <person name="Peng D.H."/>
            <person name="Luo Y.B."/>
            <person name="Zou S.Q."/>
            <person name="Chen S.P."/>
            <person name="Lan S."/>
            <person name="Tsai W.C."/>
            <person name="Van de Peer Y."/>
            <person name="Liu Z.J."/>
        </authorList>
    </citation>
    <scope>NUCLEOTIDE SEQUENCE [LARGE SCALE GENOMIC DNA]</scope>
    <source>
        <strain evidence="4">Lor288</strain>
    </source>
</reference>
<dbReference type="InterPro" id="IPR025660">
    <property type="entry name" value="Pept_his_AS"/>
</dbReference>
<dbReference type="PANTHER" id="PTHR12411">
    <property type="entry name" value="CYSTEINE PROTEASE FAMILY C1-RELATED"/>
    <property type="match status" value="1"/>
</dbReference>
<dbReference type="Proteomes" id="UP001412067">
    <property type="component" value="Unassembled WGS sequence"/>
</dbReference>
<dbReference type="SUPFAM" id="SSF54001">
    <property type="entry name" value="Cysteine proteinases"/>
    <property type="match status" value="1"/>
</dbReference>
<dbReference type="PROSITE" id="PS00640">
    <property type="entry name" value="THIOL_PROTEASE_ASN"/>
    <property type="match status" value="1"/>
</dbReference>
<proteinExistence type="inferred from homology"/>
<comment type="caution">
    <text evidence="4">The sequence shown here is derived from an EMBL/GenBank/DDBJ whole genome shotgun (WGS) entry which is preliminary data.</text>
</comment>
<protein>
    <recommendedName>
        <fullName evidence="3">Peptidase C1A papain C-terminal domain-containing protein</fullName>
    </recommendedName>
</protein>